<dbReference type="RefSeq" id="XP_043008183.1">
    <property type="nucleotide sequence ID" value="XM_043152900.1"/>
</dbReference>
<dbReference type="AlphaFoldDB" id="A0A9P7URS5"/>
<gene>
    <name evidence="2" type="ORF">E1B28_008114</name>
</gene>
<protein>
    <recommendedName>
        <fullName evidence="1">Amine oxidase domain-containing protein</fullName>
    </recommendedName>
</protein>
<dbReference type="EMBL" id="CM032185">
    <property type="protein sequence ID" value="KAG7091713.1"/>
    <property type="molecule type" value="Genomic_DNA"/>
</dbReference>
<dbReference type="GO" id="GO:0001716">
    <property type="term" value="F:L-amino-acid oxidase activity"/>
    <property type="evidence" value="ECO:0007669"/>
    <property type="project" value="TreeGrafter"/>
</dbReference>
<name>A0A9P7URS5_9AGAR</name>
<reference evidence="2" key="1">
    <citation type="journal article" date="2021" name="Genome Biol. Evol.">
        <title>The assembled and annotated genome of the fairy-ring fungus Marasmius oreades.</title>
        <authorList>
            <person name="Hiltunen M."/>
            <person name="Ament-Velasquez S.L."/>
            <person name="Johannesson H."/>
        </authorList>
    </citation>
    <scope>NUCLEOTIDE SEQUENCE</scope>
    <source>
        <strain evidence="2">03SP1</strain>
    </source>
</reference>
<sequence length="607" mass="68241">MDSMLYRTKNDNTNEVFKLHSKNIIENYQKAFLTFLPTESVAAAPAGRAEQVADTKHRIAVIGAGVSGLLVAMRLADKGMKVDVYEASNRTGGRLYTYKFPGGGEWDYFDIGAMRFPDTAVMKPTYDLFKELEIPLLNYQMHTDKNWLYYNDIRVKRGDAAGQDFGARESKGGTVPDEWVNIGISKLMDNVYGRFLAMLRKEFKEGYKELMKYDEHSTRSFMAFVHLEEWVDSSGKTYPRKDLYPTSVINWLETMTYSTGWFDRAFSETVLEALAFAEGLPKPAEFRCVKDGSQRVTDKMVELLKTKFKDSVAIYTGKPVASVTYDPPDQSLSVTWKDSTNPNTGHTSSGYSQVVLTISPQSMRQMDLSTCRLDYGQRNALRMLQPGPSIKIGMKFKRNWWADQQITGGQSVTDRSARAVVYPSHGSGESTVLIASYCWSKSLPSFLVLQKDDAYYTAQDARNLGAWIDGLPKESYYEERLRDLILGDLSAIHGIPLADIKREYDCMYAYDWAQNPQTIGAYAFFGPGQFSSLYANLTRPAAGGRLHFAGEAISTCHAWVAGAVESANRVVNQIQPASETLEMILEPEAAVLQLAISDYLQKNEEKR</sequence>
<proteinExistence type="predicted"/>
<evidence type="ECO:0000313" key="3">
    <source>
        <dbReference type="Proteomes" id="UP001049176"/>
    </source>
</evidence>
<organism evidence="2 3">
    <name type="scientific">Marasmius oreades</name>
    <name type="common">fairy-ring Marasmius</name>
    <dbReference type="NCBI Taxonomy" id="181124"/>
    <lineage>
        <taxon>Eukaryota</taxon>
        <taxon>Fungi</taxon>
        <taxon>Dikarya</taxon>
        <taxon>Basidiomycota</taxon>
        <taxon>Agaricomycotina</taxon>
        <taxon>Agaricomycetes</taxon>
        <taxon>Agaricomycetidae</taxon>
        <taxon>Agaricales</taxon>
        <taxon>Marasmiineae</taxon>
        <taxon>Marasmiaceae</taxon>
        <taxon>Marasmius</taxon>
    </lineage>
</organism>
<comment type="caution">
    <text evidence="2">The sequence shown here is derived from an EMBL/GenBank/DDBJ whole genome shotgun (WGS) entry which is preliminary data.</text>
</comment>
<dbReference type="InterPro" id="IPR050281">
    <property type="entry name" value="Flavin_monoamine_oxidase"/>
</dbReference>
<keyword evidence="3" id="KW-1185">Reference proteome</keyword>
<dbReference type="SUPFAM" id="SSF54373">
    <property type="entry name" value="FAD-linked reductases, C-terminal domain"/>
    <property type="match status" value="1"/>
</dbReference>
<dbReference type="Gene3D" id="3.90.660.10">
    <property type="match status" value="1"/>
</dbReference>
<dbReference type="Proteomes" id="UP001049176">
    <property type="component" value="Chromosome 5"/>
</dbReference>
<dbReference type="KEGG" id="more:E1B28_008114"/>
<dbReference type="InterPro" id="IPR002937">
    <property type="entry name" value="Amino_oxidase"/>
</dbReference>
<dbReference type="Pfam" id="PF01593">
    <property type="entry name" value="Amino_oxidase"/>
    <property type="match status" value="1"/>
</dbReference>
<accession>A0A9P7URS5</accession>
<evidence type="ECO:0000313" key="2">
    <source>
        <dbReference type="EMBL" id="KAG7091713.1"/>
    </source>
</evidence>
<dbReference type="PANTHER" id="PTHR10742:SF342">
    <property type="entry name" value="AMINE OXIDASE"/>
    <property type="match status" value="1"/>
</dbReference>
<evidence type="ECO:0000259" key="1">
    <source>
        <dbReference type="Pfam" id="PF01593"/>
    </source>
</evidence>
<dbReference type="GO" id="GO:0009063">
    <property type="term" value="P:amino acid catabolic process"/>
    <property type="evidence" value="ECO:0007669"/>
    <property type="project" value="TreeGrafter"/>
</dbReference>
<dbReference type="OrthoDB" id="7777654at2759"/>
<dbReference type="SUPFAM" id="SSF51905">
    <property type="entry name" value="FAD/NAD(P)-binding domain"/>
    <property type="match status" value="1"/>
</dbReference>
<dbReference type="PANTHER" id="PTHR10742">
    <property type="entry name" value="FLAVIN MONOAMINE OXIDASE"/>
    <property type="match status" value="1"/>
</dbReference>
<dbReference type="Gene3D" id="3.50.50.60">
    <property type="entry name" value="FAD/NAD(P)-binding domain"/>
    <property type="match status" value="1"/>
</dbReference>
<dbReference type="InterPro" id="IPR036188">
    <property type="entry name" value="FAD/NAD-bd_sf"/>
</dbReference>
<feature type="domain" description="Amine oxidase" evidence="1">
    <location>
        <begin position="66"/>
        <end position="574"/>
    </location>
</feature>
<dbReference type="GeneID" id="66077190"/>
<dbReference type="Gene3D" id="1.10.10.1620">
    <property type="match status" value="1"/>
</dbReference>